<comment type="function">
    <text evidence="8">Ligand for members of the frizzled family of seven transmembrane receptors.</text>
</comment>
<organism evidence="10 11">
    <name type="scientific">Polyplax serrata</name>
    <name type="common">Common mouse louse</name>
    <dbReference type="NCBI Taxonomy" id="468196"/>
    <lineage>
        <taxon>Eukaryota</taxon>
        <taxon>Metazoa</taxon>
        <taxon>Ecdysozoa</taxon>
        <taxon>Arthropoda</taxon>
        <taxon>Hexapoda</taxon>
        <taxon>Insecta</taxon>
        <taxon>Pterygota</taxon>
        <taxon>Neoptera</taxon>
        <taxon>Paraneoptera</taxon>
        <taxon>Psocodea</taxon>
        <taxon>Troctomorpha</taxon>
        <taxon>Phthiraptera</taxon>
        <taxon>Anoplura</taxon>
        <taxon>Polyplacidae</taxon>
        <taxon>Polyplax</taxon>
    </lineage>
</organism>
<evidence type="ECO:0000313" key="10">
    <source>
        <dbReference type="EMBL" id="KAK6623689.1"/>
    </source>
</evidence>
<dbReference type="Proteomes" id="UP001372834">
    <property type="component" value="Unassembled WGS sequence"/>
</dbReference>
<reference evidence="10 11" key="1">
    <citation type="submission" date="2023-10" db="EMBL/GenBank/DDBJ databases">
        <title>Genomes of two closely related lineages of the louse Polyplax serrata with different host specificities.</title>
        <authorList>
            <person name="Martinu J."/>
            <person name="Tarabai H."/>
            <person name="Stefka J."/>
            <person name="Hypsa V."/>
        </authorList>
    </citation>
    <scope>NUCLEOTIDE SEQUENCE [LARGE SCALE GENOMIC DNA]</scope>
    <source>
        <strain evidence="10">HR10_N</strain>
    </source>
</reference>
<dbReference type="GO" id="GO:0045165">
    <property type="term" value="P:cell fate commitment"/>
    <property type="evidence" value="ECO:0007669"/>
    <property type="project" value="TreeGrafter"/>
</dbReference>
<keyword evidence="7" id="KW-1015">Disulfide bond</keyword>
<comment type="subcellular location">
    <subcellularLocation>
        <location evidence="1 8">Secreted</location>
        <location evidence="1 8">Extracellular space</location>
        <location evidence="1 8">Extracellular matrix</location>
    </subcellularLocation>
</comment>
<dbReference type="EMBL" id="JAWJWE010000038">
    <property type="protein sequence ID" value="KAK6623689.1"/>
    <property type="molecule type" value="Genomic_DNA"/>
</dbReference>
<dbReference type="GO" id="GO:0005109">
    <property type="term" value="F:frizzled binding"/>
    <property type="evidence" value="ECO:0007669"/>
    <property type="project" value="TreeGrafter"/>
</dbReference>
<dbReference type="GO" id="GO:0030182">
    <property type="term" value="P:neuron differentiation"/>
    <property type="evidence" value="ECO:0007669"/>
    <property type="project" value="TreeGrafter"/>
</dbReference>
<dbReference type="PANTHER" id="PTHR12027">
    <property type="entry name" value="WNT RELATED"/>
    <property type="match status" value="1"/>
</dbReference>
<accession>A0AAN8RUH5</accession>
<dbReference type="GO" id="GO:0060070">
    <property type="term" value="P:canonical Wnt signaling pathway"/>
    <property type="evidence" value="ECO:0007669"/>
    <property type="project" value="TreeGrafter"/>
</dbReference>
<gene>
    <name evidence="10" type="ORF">RUM43_009541</name>
</gene>
<proteinExistence type="inferred from homology"/>
<comment type="caution">
    <text evidence="10">The sequence shown here is derived from an EMBL/GenBank/DDBJ whole genome shotgun (WGS) entry which is preliminary data.</text>
</comment>
<name>A0AAN8RUH5_POLSC</name>
<keyword evidence="3 8" id="KW-0217">Developmental protein</keyword>
<feature type="compositionally biased region" description="Acidic residues" evidence="9">
    <location>
        <begin position="1"/>
        <end position="13"/>
    </location>
</feature>
<keyword evidence="6 8" id="KW-0879">Wnt signaling pathway</keyword>
<evidence type="ECO:0000256" key="3">
    <source>
        <dbReference type="ARBA" id="ARBA00022473"/>
    </source>
</evidence>
<evidence type="ECO:0000256" key="4">
    <source>
        <dbReference type="ARBA" id="ARBA00022525"/>
    </source>
</evidence>
<dbReference type="GO" id="GO:0005125">
    <property type="term" value="F:cytokine activity"/>
    <property type="evidence" value="ECO:0007669"/>
    <property type="project" value="TreeGrafter"/>
</dbReference>
<sequence>MPSLSQEEEEEKEEKEVMSDGKDREGRSSFTSFKQELIGPTICKTFQGLNKDQMEVCQQFPDVTSSAMDGLQLAVDECQHQFQWHRWNCSSLSTKNKNPRSSVLLQRGKLPPREFTREKGPLIN</sequence>
<comment type="similarity">
    <text evidence="2 8">Belongs to the Wnt family.</text>
</comment>
<evidence type="ECO:0000256" key="9">
    <source>
        <dbReference type="SAM" id="MobiDB-lite"/>
    </source>
</evidence>
<feature type="region of interest" description="Disordered" evidence="9">
    <location>
        <begin position="1"/>
        <end position="33"/>
    </location>
</feature>
<evidence type="ECO:0000256" key="5">
    <source>
        <dbReference type="ARBA" id="ARBA00022530"/>
    </source>
</evidence>
<evidence type="ECO:0000256" key="6">
    <source>
        <dbReference type="ARBA" id="ARBA00022687"/>
    </source>
</evidence>
<evidence type="ECO:0000256" key="2">
    <source>
        <dbReference type="ARBA" id="ARBA00005683"/>
    </source>
</evidence>
<protein>
    <recommendedName>
        <fullName evidence="8">Protein Wnt</fullName>
    </recommendedName>
</protein>
<evidence type="ECO:0000256" key="7">
    <source>
        <dbReference type="ARBA" id="ARBA00023157"/>
    </source>
</evidence>
<dbReference type="InterPro" id="IPR005817">
    <property type="entry name" value="Wnt"/>
</dbReference>
<feature type="compositionally biased region" description="Basic and acidic residues" evidence="9">
    <location>
        <begin position="14"/>
        <end position="27"/>
    </location>
</feature>
<keyword evidence="5" id="KW-0272">Extracellular matrix</keyword>
<evidence type="ECO:0000256" key="1">
    <source>
        <dbReference type="ARBA" id="ARBA00004498"/>
    </source>
</evidence>
<evidence type="ECO:0000256" key="8">
    <source>
        <dbReference type="RuleBase" id="RU003500"/>
    </source>
</evidence>
<dbReference type="PANTHER" id="PTHR12027:SF98">
    <property type="entry name" value="PROTEIN WNT"/>
    <property type="match status" value="1"/>
</dbReference>
<keyword evidence="4" id="KW-0964">Secreted</keyword>
<dbReference type="GO" id="GO:0005615">
    <property type="term" value="C:extracellular space"/>
    <property type="evidence" value="ECO:0007669"/>
    <property type="project" value="TreeGrafter"/>
</dbReference>
<evidence type="ECO:0000313" key="11">
    <source>
        <dbReference type="Proteomes" id="UP001372834"/>
    </source>
</evidence>
<dbReference type="AlphaFoldDB" id="A0AAN8RUH5"/>
<dbReference type="Pfam" id="PF00110">
    <property type="entry name" value="wnt"/>
    <property type="match status" value="1"/>
</dbReference>